<feature type="binding site" evidence="6">
    <location>
        <position position="168"/>
    </location>
    <ligand>
        <name>S-adenosyl-L-methionine</name>
        <dbReference type="ChEBI" id="CHEBI:59789"/>
    </ligand>
</feature>
<dbReference type="SUPFAM" id="SSF53335">
    <property type="entry name" value="S-adenosyl-L-methionine-dependent methyltransferases"/>
    <property type="match status" value="1"/>
</dbReference>
<dbReference type="GO" id="GO:0070475">
    <property type="term" value="P:rRNA base methylation"/>
    <property type="evidence" value="ECO:0007669"/>
    <property type="project" value="UniProtKB-UniRule"/>
</dbReference>
<dbReference type="PANTHER" id="PTHR11265">
    <property type="entry name" value="S-ADENOSYL-METHYLTRANSFERASE MRAW"/>
    <property type="match status" value="1"/>
</dbReference>
<comment type="caution">
    <text evidence="8">The sequence shown here is derived from an EMBL/GenBank/DDBJ whole genome shotgun (WGS) entry which is preliminary data.</text>
</comment>
<evidence type="ECO:0000256" key="6">
    <source>
        <dbReference type="HAMAP-Rule" id="MF_01007"/>
    </source>
</evidence>
<protein>
    <recommendedName>
        <fullName evidence="6">Ribosomal RNA small subunit methyltransferase H</fullName>
        <ecNumber evidence="6">2.1.1.199</ecNumber>
    </recommendedName>
    <alternativeName>
        <fullName evidence="6">16S rRNA m(4)C1402 methyltransferase</fullName>
    </alternativeName>
    <alternativeName>
        <fullName evidence="6">rRNA (cytosine-N(4)-)-methyltransferase RsmH</fullName>
    </alternativeName>
</protein>
<comment type="function">
    <text evidence="6">Specifically methylates the N4 position of cytidine in position 1402 (C1402) of 16S rRNA.</text>
</comment>
<organism evidence="8 9">
    <name type="scientific">Roseimicrobium gellanilyticum</name>
    <dbReference type="NCBI Taxonomy" id="748857"/>
    <lineage>
        <taxon>Bacteria</taxon>
        <taxon>Pseudomonadati</taxon>
        <taxon>Verrucomicrobiota</taxon>
        <taxon>Verrucomicrobiia</taxon>
        <taxon>Verrucomicrobiales</taxon>
        <taxon>Verrucomicrobiaceae</taxon>
        <taxon>Roseimicrobium</taxon>
    </lineage>
</organism>
<dbReference type="InterPro" id="IPR002903">
    <property type="entry name" value="RsmH"/>
</dbReference>
<dbReference type="EMBL" id="QNRR01000002">
    <property type="protein sequence ID" value="RBP46224.1"/>
    <property type="molecule type" value="Genomic_DNA"/>
</dbReference>
<feature type="binding site" evidence="6">
    <location>
        <position position="161"/>
    </location>
    <ligand>
        <name>S-adenosyl-L-methionine</name>
        <dbReference type="ChEBI" id="CHEBI:59789"/>
    </ligand>
</feature>
<evidence type="ECO:0000313" key="8">
    <source>
        <dbReference type="EMBL" id="RBP46224.1"/>
    </source>
</evidence>
<gene>
    <name evidence="6" type="primary">rsmH</name>
    <name evidence="8" type="ORF">DES53_102610</name>
</gene>
<comment type="similarity">
    <text evidence="1 6">Belongs to the methyltransferase superfamily. RsmH family.</text>
</comment>
<feature type="region of interest" description="Disordered" evidence="7">
    <location>
        <begin position="1"/>
        <end position="44"/>
    </location>
</feature>
<name>A0A366HTH7_9BACT</name>
<dbReference type="PANTHER" id="PTHR11265:SF0">
    <property type="entry name" value="12S RRNA N4-METHYLCYTIDINE METHYLTRANSFERASE"/>
    <property type="match status" value="1"/>
</dbReference>
<dbReference type="AlphaFoldDB" id="A0A366HTH7"/>
<evidence type="ECO:0000256" key="1">
    <source>
        <dbReference type="ARBA" id="ARBA00010396"/>
    </source>
</evidence>
<reference evidence="8 9" key="1">
    <citation type="submission" date="2018-06" db="EMBL/GenBank/DDBJ databases">
        <title>Genomic Encyclopedia of Type Strains, Phase IV (KMG-IV): sequencing the most valuable type-strain genomes for metagenomic binning, comparative biology and taxonomic classification.</title>
        <authorList>
            <person name="Goeker M."/>
        </authorList>
    </citation>
    <scope>NUCLEOTIDE SEQUENCE [LARGE SCALE GENOMIC DNA]</scope>
    <source>
        <strain evidence="8 9">DSM 25532</strain>
    </source>
</reference>
<dbReference type="InterPro" id="IPR029063">
    <property type="entry name" value="SAM-dependent_MTases_sf"/>
</dbReference>
<keyword evidence="5 6" id="KW-0949">S-adenosyl-L-methionine</keyword>
<dbReference type="Proteomes" id="UP000253426">
    <property type="component" value="Unassembled WGS sequence"/>
</dbReference>
<comment type="catalytic activity">
    <reaction evidence="6">
        <text>cytidine(1402) in 16S rRNA + S-adenosyl-L-methionine = N(4)-methylcytidine(1402) in 16S rRNA + S-adenosyl-L-homocysteine + H(+)</text>
        <dbReference type="Rhea" id="RHEA:42928"/>
        <dbReference type="Rhea" id="RHEA-COMP:10286"/>
        <dbReference type="Rhea" id="RHEA-COMP:10287"/>
        <dbReference type="ChEBI" id="CHEBI:15378"/>
        <dbReference type="ChEBI" id="CHEBI:57856"/>
        <dbReference type="ChEBI" id="CHEBI:59789"/>
        <dbReference type="ChEBI" id="CHEBI:74506"/>
        <dbReference type="ChEBI" id="CHEBI:82748"/>
        <dbReference type="EC" id="2.1.1.199"/>
    </reaction>
</comment>
<keyword evidence="9" id="KW-1185">Reference proteome</keyword>
<dbReference type="Gene3D" id="3.40.50.150">
    <property type="entry name" value="Vaccinia Virus protein VP39"/>
    <property type="match status" value="1"/>
</dbReference>
<evidence type="ECO:0000256" key="2">
    <source>
        <dbReference type="ARBA" id="ARBA00022552"/>
    </source>
</evidence>
<evidence type="ECO:0000256" key="3">
    <source>
        <dbReference type="ARBA" id="ARBA00022603"/>
    </source>
</evidence>
<keyword evidence="3 6" id="KW-0489">Methyltransferase</keyword>
<dbReference type="HAMAP" id="MF_01007">
    <property type="entry name" value="16SrRNA_methyltr_H"/>
    <property type="match status" value="1"/>
</dbReference>
<dbReference type="OrthoDB" id="9806637at2"/>
<feature type="compositionally biased region" description="Basic residues" evidence="7">
    <location>
        <begin position="16"/>
        <end position="28"/>
    </location>
</feature>
<evidence type="ECO:0000256" key="5">
    <source>
        <dbReference type="ARBA" id="ARBA00022691"/>
    </source>
</evidence>
<dbReference type="Pfam" id="PF01795">
    <property type="entry name" value="Methyltransf_5"/>
    <property type="match status" value="1"/>
</dbReference>
<keyword evidence="4 6" id="KW-0808">Transferase</keyword>
<dbReference type="Gene3D" id="1.10.150.170">
    <property type="entry name" value="Putative methyltransferase TM0872, insert domain"/>
    <property type="match status" value="1"/>
</dbReference>
<keyword evidence="6" id="KW-0963">Cytoplasm</keyword>
<proteinExistence type="inferred from homology"/>
<feature type="compositionally biased region" description="Basic and acidic residues" evidence="7">
    <location>
        <begin position="29"/>
        <end position="42"/>
    </location>
</feature>
<dbReference type="NCBIfam" id="TIGR00006">
    <property type="entry name" value="16S rRNA (cytosine(1402)-N(4))-methyltransferase RsmH"/>
    <property type="match status" value="1"/>
</dbReference>
<evidence type="ECO:0000256" key="4">
    <source>
        <dbReference type="ARBA" id="ARBA00022679"/>
    </source>
</evidence>
<evidence type="ECO:0000256" key="7">
    <source>
        <dbReference type="SAM" id="MobiDB-lite"/>
    </source>
</evidence>
<feature type="binding site" evidence="6">
    <location>
        <begin position="89"/>
        <end position="91"/>
    </location>
    <ligand>
        <name>S-adenosyl-L-methionine</name>
        <dbReference type="ChEBI" id="CHEBI:59789"/>
    </ligand>
</feature>
<feature type="binding site" evidence="6">
    <location>
        <position position="139"/>
    </location>
    <ligand>
        <name>S-adenosyl-L-methionine</name>
        <dbReference type="ChEBI" id="CHEBI:59789"/>
    </ligand>
</feature>
<dbReference type="GO" id="GO:0071424">
    <property type="term" value="F:rRNA (cytosine-N4-)-methyltransferase activity"/>
    <property type="evidence" value="ECO:0007669"/>
    <property type="project" value="UniProtKB-UniRule"/>
</dbReference>
<dbReference type="SUPFAM" id="SSF81799">
    <property type="entry name" value="Putative methyltransferase TM0872, insert domain"/>
    <property type="match status" value="1"/>
</dbReference>
<sequence>MNEESEPQSPVPTPTPHKRRVRYKGKNPRRFEDKYKEHDPSKYPDTVAKVRVGGKTPAGQHVPIMVSEILEVLAPQPGERAVDCTLGHGGHATHLLKAVQPDGCLLALDQDPIEIVRTESRMRALGLPADSLVVKRTNFAGLRKVLTEVGWTDGADVILADLGVSSMQIDNPARGFSFKEEGPLDMRMNPQKGQPASALLQKLDAESLATILTDNADEPRATLLSRALAQRTFATTTAFARAIRSALPQSMDDEEKQDTTRRVFQALRIAVNEEFSVLDTWLRSLPDALRPGGRVVVLTFHSGEDRRVKRAFQEGLRTGTYTAISEEVVRPSPAEIRDNSRAAPAKLRWAMKGGTDS</sequence>
<dbReference type="GO" id="GO:0005737">
    <property type="term" value="C:cytoplasm"/>
    <property type="evidence" value="ECO:0007669"/>
    <property type="project" value="UniProtKB-SubCell"/>
</dbReference>
<accession>A0A366HTH7</accession>
<keyword evidence="2 6" id="KW-0698">rRNA processing</keyword>
<dbReference type="InterPro" id="IPR023397">
    <property type="entry name" value="SAM-dep_MeTrfase_MraW_recog"/>
</dbReference>
<dbReference type="EC" id="2.1.1.199" evidence="6"/>
<evidence type="ECO:0000313" key="9">
    <source>
        <dbReference type="Proteomes" id="UP000253426"/>
    </source>
</evidence>
<feature type="binding site" evidence="6">
    <location>
        <position position="109"/>
    </location>
    <ligand>
        <name>S-adenosyl-L-methionine</name>
        <dbReference type="ChEBI" id="CHEBI:59789"/>
    </ligand>
</feature>
<comment type="subcellular location">
    <subcellularLocation>
        <location evidence="6">Cytoplasm</location>
    </subcellularLocation>
</comment>
<dbReference type="PIRSF" id="PIRSF004486">
    <property type="entry name" value="MraW"/>
    <property type="match status" value="1"/>
</dbReference>
<dbReference type="RefSeq" id="WP_113957754.1">
    <property type="nucleotide sequence ID" value="NZ_QNRR01000002.1"/>
</dbReference>